<comment type="function">
    <text evidence="13">Cleaves C-terminal amino acids linked to proline in peptides such as angiotensin II, III and des-Arg9-bradykinin. This cleavage occurs at acidic pH, but enzymatic activity is retained with some substrates at neutral pH.</text>
</comment>
<dbReference type="GO" id="GO:0004185">
    <property type="term" value="F:serine-type carboxypeptidase activity"/>
    <property type="evidence" value="ECO:0007669"/>
    <property type="project" value="UniProtKB-EC"/>
</dbReference>
<dbReference type="VEuPathDB" id="VectorBase:BGLAX_040449"/>
<keyword evidence="4" id="KW-0121">Carboxypeptidase</keyword>
<dbReference type="InterPro" id="IPR029058">
    <property type="entry name" value="AB_hydrolase_fold"/>
</dbReference>
<keyword evidence="18" id="KW-0472">Membrane</keyword>
<keyword evidence="6" id="KW-0732">Signal</keyword>
<organism evidence="19 20">
    <name type="scientific">Biomphalaria glabrata</name>
    <name type="common">Bloodfluke planorb</name>
    <name type="synonym">Freshwater snail</name>
    <dbReference type="NCBI Taxonomy" id="6526"/>
    <lineage>
        <taxon>Eukaryota</taxon>
        <taxon>Metazoa</taxon>
        <taxon>Spiralia</taxon>
        <taxon>Lophotrochozoa</taxon>
        <taxon>Mollusca</taxon>
        <taxon>Gastropoda</taxon>
        <taxon>Heterobranchia</taxon>
        <taxon>Euthyneura</taxon>
        <taxon>Panpulmonata</taxon>
        <taxon>Hygrophila</taxon>
        <taxon>Lymnaeoidea</taxon>
        <taxon>Planorbidae</taxon>
        <taxon>Biomphalaria</taxon>
    </lineage>
</organism>
<dbReference type="GO" id="GO:0005764">
    <property type="term" value="C:lysosome"/>
    <property type="evidence" value="ECO:0007669"/>
    <property type="project" value="UniProtKB-SubCell"/>
</dbReference>
<evidence type="ECO:0000256" key="7">
    <source>
        <dbReference type="ARBA" id="ARBA00022801"/>
    </source>
</evidence>
<dbReference type="AlphaFoldDB" id="A0A2C9JQM0"/>
<reference evidence="19" key="1">
    <citation type="submission" date="2020-05" db="UniProtKB">
        <authorList>
            <consortium name="EnsemblMetazoa"/>
        </authorList>
    </citation>
    <scope>IDENTIFICATION</scope>
    <source>
        <strain evidence="19">BB02</strain>
    </source>
</reference>
<protein>
    <recommendedName>
        <fullName evidence="15">Lysosomal Pro-X carboxypeptidase</fullName>
        <ecNumber evidence="14">3.4.16.2</ecNumber>
    </recommendedName>
    <alternativeName>
        <fullName evidence="17">Proline carboxypeptidase</fullName>
    </alternativeName>
    <alternativeName>
        <fullName evidence="16">Prolylcarboxypeptidase</fullName>
    </alternativeName>
</protein>
<evidence type="ECO:0000256" key="12">
    <source>
        <dbReference type="ARBA" id="ARBA00052013"/>
    </source>
</evidence>
<comment type="subunit">
    <text evidence="3">Homodimer.</text>
</comment>
<evidence type="ECO:0000256" key="14">
    <source>
        <dbReference type="ARBA" id="ARBA00066456"/>
    </source>
</evidence>
<dbReference type="EC" id="3.4.16.2" evidence="14"/>
<keyword evidence="11" id="KW-0458">Lysosome</keyword>
<dbReference type="GO" id="GO:0006508">
    <property type="term" value="P:proteolysis"/>
    <property type="evidence" value="ECO:0007669"/>
    <property type="project" value="UniProtKB-KW"/>
</dbReference>
<comment type="catalytic activity">
    <reaction evidence="12">
        <text>Cleavage of a -Pro-|-Xaa bond to release a C-terminal amino acid.</text>
        <dbReference type="EC" id="3.4.16.2"/>
    </reaction>
</comment>
<comment type="subcellular location">
    <subcellularLocation>
        <location evidence="1">Lysosome</location>
    </subcellularLocation>
</comment>
<dbReference type="PANTHER" id="PTHR11010:SF38">
    <property type="entry name" value="LYSOSOMAL PRO-X CARBOXYPEPTIDASE"/>
    <property type="match status" value="1"/>
</dbReference>
<evidence type="ECO:0000256" key="9">
    <source>
        <dbReference type="ARBA" id="ARBA00023157"/>
    </source>
</evidence>
<dbReference type="OrthoDB" id="2130629at2759"/>
<comment type="similarity">
    <text evidence="2">Belongs to the peptidase S28 family.</text>
</comment>
<keyword evidence="10" id="KW-0325">Glycoprotein</keyword>
<evidence type="ECO:0000256" key="18">
    <source>
        <dbReference type="SAM" id="Phobius"/>
    </source>
</evidence>
<accession>A0A2C9JQM0</accession>
<dbReference type="VEuPathDB" id="VectorBase:BGLB006437"/>
<evidence type="ECO:0000256" key="8">
    <source>
        <dbReference type="ARBA" id="ARBA00023145"/>
    </source>
</evidence>
<dbReference type="SUPFAM" id="SSF53474">
    <property type="entry name" value="alpha/beta-Hydrolases"/>
    <property type="match status" value="1"/>
</dbReference>
<evidence type="ECO:0000256" key="15">
    <source>
        <dbReference type="ARBA" id="ARBA00073691"/>
    </source>
</evidence>
<evidence type="ECO:0000256" key="11">
    <source>
        <dbReference type="ARBA" id="ARBA00023228"/>
    </source>
</evidence>
<evidence type="ECO:0000256" key="3">
    <source>
        <dbReference type="ARBA" id="ARBA00011738"/>
    </source>
</evidence>
<evidence type="ECO:0000256" key="10">
    <source>
        <dbReference type="ARBA" id="ARBA00023180"/>
    </source>
</evidence>
<keyword evidence="18" id="KW-0812">Transmembrane</keyword>
<keyword evidence="5" id="KW-0645">Protease</keyword>
<evidence type="ECO:0000256" key="1">
    <source>
        <dbReference type="ARBA" id="ARBA00004371"/>
    </source>
</evidence>
<evidence type="ECO:0000256" key="16">
    <source>
        <dbReference type="ARBA" id="ARBA00076475"/>
    </source>
</evidence>
<dbReference type="KEGG" id="bgt:106063884"/>
<dbReference type="GO" id="GO:0003085">
    <property type="term" value="P:negative regulation of systemic arterial blood pressure"/>
    <property type="evidence" value="ECO:0007669"/>
    <property type="project" value="TreeGrafter"/>
</dbReference>
<evidence type="ECO:0000256" key="5">
    <source>
        <dbReference type="ARBA" id="ARBA00022670"/>
    </source>
</evidence>
<dbReference type="GO" id="GO:0043535">
    <property type="term" value="P:regulation of blood vessel endothelial cell migration"/>
    <property type="evidence" value="ECO:0007669"/>
    <property type="project" value="TreeGrafter"/>
</dbReference>
<keyword evidence="8" id="KW-0865">Zymogen</keyword>
<dbReference type="InterPro" id="IPR008758">
    <property type="entry name" value="Peptidase_S28"/>
</dbReference>
<gene>
    <name evidence="19" type="primary">106063884</name>
</gene>
<evidence type="ECO:0000256" key="6">
    <source>
        <dbReference type="ARBA" id="ARBA00022729"/>
    </source>
</evidence>
<dbReference type="STRING" id="6526.A0A2C9JQM0"/>
<keyword evidence="7" id="KW-0378">Hydrolase</keyword>
<evidence type="ECO:0000256" key="2">
    <source>
        <dbReference type="ARBA" id="ARBA00011079"/>
    </source>
</evidence>
<dbReference type="EnsemblMetazoa" id="BGLB006437-RE">
    <property type="protein sequence ID" value="BGLB006437-PE"/>
    <property type="gene ID" value="BGLB006437"/>
</dbReference>
<dbReference type="Pfam" id="PF05577">
    <property type="entry name" value="Peptidase_S28"/>
    <property type="match status" value="1"/>
</dbReference>
<proteinExistence type="inferred from homology"/>
<dbReference type="Gene3D" id="1.20.120.980">
    <property type="entry name" value="Serine carboxypeptidase S28, SKS domain"/>
    <property type="match status" value="1"/>
</dbReference>
<evidence type="ECO:0000313" key="19">
    <source>
        <dbReference type="EnsemblMetazoa" id="BGLB006437-PE"/>
    </source>
</evidence>
<dbReference type="GO" id="GO:0008239">
    <property type="term" value="F:dipeptidyl-peptidase activity"/>
    <property type="evidence" value="ECO:0007669"/>
    <property type="project" value="TreeGrafter"/>
</dbReference>
<dbReference type="Gene3D" id="3.40.50.1820">
    <property type="entry name" value="alpha/beta hydrolase"/>
    <property type="match status" value="1"/>
</dbReference>
<sequence length="509" mass="57666">MIFLRSCDQLLLFYKSPLKMSHSTFIIVILNIFSVLILSESLRFGKPMSILRNKKLTSRIPNDYKYRTLYFNQQVDHFGFANNQTFKQRYLLADQFWSRNGGPIFFYTGNEGDIDWFCNNTGYMWDIAPDFKALLVFAEHRYYGESLPFGSDTYKNATFLNYLSSEQALADFAELIRYLKATLPGAQNSPVIAFGGSYGGMLAAWLRIKYPNVVIGSLAASAPIWQFTGLTPCNAFDDTTSATWLDASPTCVDNIHKSYYVIESTSQSEGGYQFITETFGLCSPLTSKYDLQPFMAFLVDMYVNLAMVNYPYPASFLADLPGWPVKVACSYLSEPLDGKDLLRALAKVTNMYFNFTGNTKCVNWTDDGSSGSLGYQGWNYQSCTEMVMPMCSNGSGISYNNPWDFQQVSDNCYETYKVRPRENWISLEYWAKQLKETSNIIFSNGLYDPWSSGGVMESISDTVIAIQIPKGAHHLDLRAKNPLDTPSVIRARIQEGNILRSWLKLTPDL</sequence>
<evidence type="ECO:0000256" key="4">
    <source>
        <dbReference type="ARBA" id="ARBA00022645"/>
    </source>
</evidence>
<dbReference type="FunFam" id="1.20.120.980:FF:000002">
    <property type="entry name" value="lysosomal Pro-X carboxypeptidase"/>
    <property type="match status" value="1"/>
</dbReference>
<keyword evidence="9" id="KW-1015">Disulfide bond</keyword>
<evidence type="ECO:0000256" key="17">
    <source>
        <dbReference type="ARBA" id="ARBA00076608"/>
    </source>
</evidence>
<dbReference type="Proteomes" id="UP000076420">
    <property type="component" value="Unassembled WGS sequence"/>
</dbReference>
<dbReference type="PANTHER" id="PTHR11010">
    <property type="entry name" value="PROTEASE S28 PRO-X CARBOXYPEPTIDASE-RELATED"/>
    <property type="match status" value="1"/>
</dbReference>
<evidence type="ECO:0000256" key="13">
    <source>
        <dbReference type="ARBA" id="ARBA00059701"/>
    </source>
</evidence>
<name>A0A2C9JQM0_BIOGL</name>
<keyword evidence="18" id="KW-1133">Transmembrane helix</keyword>
<dbReference type="InterPro" id="IPR042269">
    <property type="entry name" value="Ser_carbopepase_S28_SKS"/>
</dbReference>
<evidence type="ECO:0000313" key="20">
    <source>
        <dbReference type="Proteomes" id="UP000076420"/>
    </source>
</evidence>
<feature type="transmembrane region" description="Helical" evidence="18">
    <location>
        <begin position="20"/>
        <end position="38"/>
    </location>
</feature>